<protein>
    <submittedName>
        <fullName evidence="2">Uncharacterized protein</fullName>
    </submittedName>
</protein>
<name>A0A8S1AK88_ARCPL</name>
<dbReference type="Proteomes" id="UP000494256">
    <property type="component" value="Unassembled WGS sequence"/>
</dbReference>
<dbReference type="AlphaFoldDB" id="A0A8S1AK88"/>
<organism evidence="2 3">
    <name type="scientific">Arctia plantaginis</name>
    <name type="common">Wood tiger moth</name>
    <name type="synonym">Phalaena plantaginis</name>
    <dbReference type="NCBI Taxonomy" id="874455"/>
    <lineage>
        <taxon>Eukaryota</taxon>
        <taxon>Metazoa</taxon>
        <taxon>Ecdysozoa</taxon>
        <taxon>Arthropoda</taxon>
        <taxon>Hexapoda</taxon>
        <taxon>Insecta</taxon>
        <taxon>Pterygota</taxon>
        <taxon>Neoptera</taxon>
        <taxon>Endopterygota</taxon>
        <taxon>Lepidoptera</taxon>
        <taxon>Glossata</taxon>
        <taxon>Ditrysia</taxon>
        <taxon>Noctuoidea</taxon>
        <taxon>Erebidae</taxon>
        <taxon>Arctiinae</taxon>
        <taxon>Arctia</taxon>
    </lineage>
</organism>
<evidence type="ECO:0000313" key="3">
    <source>
        <dbReference type="Proteomes" id="UP000494256"/>
    </source>
</evidence>
<evidence type="ECO:0000256" key="1">
    <source>
        <dbReference type="SAM" id="MobiDB-lite"/>
    </source>
</evidence>
<comment type="caution">
    <text evidence="2">The sequence shown here is derived from an EMBL/GenBank/DDBJ whole genome shotgun (WGS) entry which is preliminary data.</text>
</comment>
<evidence type="ECO:0000313" key="2">
    <source>
        <dbReference type="EMBL" id="CAB3245153.1"/>
    </source>
</evidence>
<reference evidence="2 3" key="1">
    <citation type="submission" date="2020-04" db="EMBL/GenBank/DDBJ databases">
        <authorList>
            <person name="Wallbank WR R."/>
            <person name="Pardo Diaz C."/>
            <person name="Kozak K."/>
            <person name="Martin S."/>
            <person name="Jiggins C."/>
            <person name="Moest M."/>
            <person name="Warren A I."/>
            <person name="Byers J.R.P. K."/>
            <person name="Montejo-Kovacevich G."/>
            <person name="Yen C E."/>
        </authorList>
    </citation>
    <scope>NUCLEOTIDE SEQUENCE [LARGE SCALE GENOMIC DNA]</scope>
</reference>
<dbReference type="EMBL" id="CADEBD010000324">
    <property type="protein sequence ID" value="CAB3245153.1"/>
    <property type="molecule type" value="Genomic_DNA"/>
</dbReference>
<gene>
    <name evidence="2" type="ORF">APLA_LOCUS10969</name>
</gene>
<sequence length="204" mass="23285">MNSVRFFIRSVLAAIFLLTICYGSEDLRLTYKIPRSSYSGLADGRERAIMFPRSISIPVLDDQNRNLVDFINQMQQQLNGSPRRHRSYENDHEMDLDAEKDILQQILQNDNALGKLPYFYNNLIESHDKVADSVQKYSDNDFTKRDNLNKTDKGHQNRGNLGPGHGEQVSPPKDSVPLKFNGPQSLEDLLVSEVLRIAIELPPK</sequence>
<accession>A0A8S1AK88</accession>
<feature type="compositionally biased region" description="Basic and acidic residues" evidence="1">
    <location>
        <begin position="140"/>
        <end position="155"/>
    </location>
</feature>
<feature type="region of interest" description="Disordered" evidence="1">
    <location>
        <begin position="140"/>
        <end position="181"/>
    </location>
</feature>
<dbReference type="OrthoDB" id="118105at2759"/>
<proteinExistence type="predicted"/>